<dbReference type="KEGG" id="tut:107362715"/>
<proteinExistence type="predicted"/>
<protein>
    <submittedName>
        <fullName evidence="2">Uncharacterized protein</fullName>
    </submittedName>
</protein>
<dbReference type="HOGENOM" id="CLU_998618_0_0_1"/>
<dbReference type="Proteomes" id="UP000015104">
    <property type="component" value="Unassembled WGS sequence"/>
</dbReference>
<dbReference type="AlphaFoldDB" id="T1KAG1"/>
<dbReference type="EMBL" id="CAEY01001938">
    <property type="status" value="NOT_ANNOTATED_CDS"/>
    <property type="molecule type" value="Genomic_DNA"/>
</dbReference>
<evidence type="ECO:0000313" key="3">
    <source>
        <dbReference type="Proteomes" id="UP000015104"/>
    </source>
</evidence>
<gene>
    <name evidence="2" type="primary">107362715</name>
</gene>
<accession>T1KAG1</accession>
<dbReference type="EnsemblMetazoa" id="tetur08g00270.1">
    <property type="protein sequence ID" value="tetur08g00270.1"/>
    <property type="gene ID" value="tetur08g00270"/>
</dbReference>
<evidence type="ECO:0000256" key="1">
    <source>
        <dbReference type="SAM" id="MobiDB-lite"/>
    </source>
</evidence>
<organism evidence="2 3">
    <name type="scientific">Tetranychus urticae</name>
    <name type="common">Two-spotted spider mite</name>
    <dbReference type="NCBI Taxonomy" id="32264"/>
    <lineage>
        <taxon>Eukaryota</taxon>
        <taxon>Metazoa</taxon>
        <taxon>Ecdysozoa</taxon>
        <taxon>Arthropoda</taxon>
        <taxon>Chelicerata</taxon>
        <taxon>Arachnida</taxon>
        <taxon>Acari</taxon>
        <taxon>Acariformes</taxon>
        <taxon>Trombidiformes</taxon>
        <taxon>Prostigmata</taxon>
        <taxon>Eleutherengona</taxon>
        <taxon>Raphignathae</taxon>
        <taxon>Tetranychoidea</taxon>
        <taxon>Tetranychidae</taxon>
        <taxon>Tetranychus</taxon>
    </lineage>
</organism>
<keyword evidence="3" id="KW-1185">Reference proteome</keyword>
<sequence length="279" mass="31758">MSSSQSWCAQCKKHTSRIPNCHSLQDRNFREPQSPSPKKASTSGQSSLNSPIKLTKSIDILKPPSGKIDVFSTFSSNESEILQNFNHPKVAVKVRGEEFSLASQLFPMSPCTLMRSKWAEKMGLIAYPIIDVEFSRKNYPLDCNVCVPIKFYYRNKFVFVPVFIDPSLSIDLLLGMDLLSYVEGVSSVTDFYAKNMPLGDKENFGFEIERATRTEIDRFFYSCYNERYDQSKLALYKTASHRDILQKLTYEQQLLAVIERLEELQKKISSSSSTPSSSS</sequence>
<reference evidence="2" key="2">
    <citation type="submission" date="2015-06" db="UniProtKB">
        <authorList>
            <consortium name="EnsemblMetazoa"/>
        </authorList>
    </citation>
    <scope>IDENTIFICATION</scope>
</reference>
<name>T1KAG1_TETUR</name>
<reference evidence="3" key="1">
    <citation type="submission" date="2011-08" db="EMBL/GenBank/DDBJ databases">
        <authorList>
            <person name="Rombauts S."/>
        </authorList>
    </citation>
    <scope>NUCLEOTIDE SEQUENCE</scope>
    <source>
        <strain evidence="3">London</strain>
    </source>
</reference>
<feature type="region of interest" description="Disordered" evidence="1">
    <location>
        <begin position="20"/>
        <end position="50"/>
    </location>
</feature>
<feature type="compositionally biased region" description="Polar residues" evidence="1">
    <location>
        <begin position="39"/>
        <end position="50"/>
    </location>
</feature>
<evidence type="ECO:0000313" key="2">
    <source>
        <dbReference type="EnsemblMetazoa" id="tetur08g00270.1"/>
    </source>
</evidence>